<evidence type="ECO:0000313" key="5">
    <source>
        <dbReference type="EMBL" id="JAG22869.1"/>
    </source>
</evidence>
<dbReference type="GO" id="GO:0016671">
    <property type="term" value="F:oxidoreductase activity, acting on a sulfur group of donors, disulfide as acceptor"/>
    <property type="evidence" value="ECO:0007669"/>
    <property type="project" value="InterPro"/>
</dbReference>
<proteinExistence type="inferred from homology"/>
<feature type="signal peptide" evidence="3">
    <location>
        <begin position="1"/>
        <end position="17"/>
    </location>
</feature>
<reference evidence="6" key="3">
    <citation type="submission" date="2014-09" db="EMBL/GenBank/DDBJ databases">
        <authorList>
            <person name="Magalhaes I.L.F."/>
            <person name="Oliveira U."/>
            <person name="Santos F.R."/>
            <person name="Vidigal T.H.D.A."/>
            <person name="Brescovit A.D."/>
            <person name="Santos A.J."/>
        </authorList>
    </citation>
    <scope>NUCLEOTIDE SEQUENCE</scope>
</reference>
<sequence length="233" mass="25270">MIPTTFTFLLFAACAFAADNSTKVNVTVYYESLCPDSAKFITTQLVPTWEKMMDNIDLVLVPYGKSTSEKTENGTKINCHHGEEECVGNRIQSCILEGSAIPNMTAQVKIIDCLMKEAKKEQPYPTKSCVTKVGGLDVEKVTMALESCANSTRGEELLMKNGEKTKAFEDPLANVPAVTMNGMKDKDAIADFHAAMCKASANKIESCNKKNSSPALVASLVLPLVASVFLVKL</sequence>
<evidence type="ECO:0000313" key="6">
    <source>
        <dbReference type="EMBL" id="JAG51968.1"/>
    </source>
</evidence>
<dbReference type="EMBL" id="GBRD01013858">
    <property type="protein sequence ID" value="JAG51968.1"/>
    <property type="molecule type" value="Transcribed_RNA"/>
</dbReference>
<dbReference type="AlphaFoldDB" id="A0A0A9XVG7"/>
<evidence type="ECO:0000313" key="4">
    <source>
        <dbReference type="EMBL" id="JAG22868.1"/>
    </source>
</evidence>
<gene>
    <name evidence="4" type="primary">IFI30_4</name>
    <name evidence="5" type="synonym">IFI30_5</name>
    <name evidence="4" type="ORF">CM83_67770</name>
    <name evidence="5" type="ORF">CM83_67772</name>
</gene>
<evidence type="ECO:0000256" key="3">
    <source>
        <dbReference type="SAM" id="SignalP"/>
    </source>
</evidence>
<evidence type="ECO:0000256" key="1">
    <source>
        <dbReference type="ARBA" id="ARBA00005679"/>
    </source>
</evidence>
<dbReference type="PANTHER" id="PTHR13234:SF68">
    <property type="entry name" value="GH19763P"/>
    <property type="match status" value="1"/>
</dbReference>
<dbReference type="PANTHER" id="PTHR13234">
    <property type="entry name" value="GAMMA-INTERFERON INDUCIBLE LYSOSOMAL THIOL REDUCTASE GILT"/>
    <property type="match status" value="1"/>
</dbReference>
<dbReference type="InterPro" id="IPR004911">
    <property type="entry name" value="Interferon-induced_GILT"/>
</dbReference>
<dbReference type="EMBL" id="GBHO01020735">
    <property type="protein sequence ID" value="JAG22869.1"/>
    <property type="molecule type" value="Transcribed_RNA"/>
</dbReference>
<keyword evidence="3" id="KW-0732">Signal</keyword>
<name>A0A0A9XVG7_LYGHE</name>
<keyword evidence="2" id="KW-0325">Glycoprotein</keyword>
<dbReference type="Pfam" id="PF03227">
    <property type="entry name" value="GILT"/>
    <property type="match status" value="1"/>
</dbReference>
<evidence type="ECO:0000256" key="2">
    <source>
        <dbReference type="ARBA" id="ARBA00023180"/>
    </source>
</evidence>
<reference evidence="4" key="1">
    <citation type="journal article" date="2014" name="PLoS ONE">
        <title>Transcriptome-Based Identification of ABC Transporters in the Western Tarnished Plant Bug Lygus hesperus.</title>
        <authorList>
            <person name="Hull J.J."/>
            <person name="Chaney K."/>
            <person name="Geib S.M."/>
            <person name="Fabrick J.A."/>
            <person name="Brent C.S."/>
            <person name="Walsh D."/>
            <person name="Lavine L.C."/>
        </authorList>
    </citation>
    <scope>NUCLEOTIDE SEQUENCE</scope>
</reference>
<organism evidence="4">
    <name type="scientific">Lygus hesperus</name>
    <name type="common">Western plant bug</name>
    <dbReference type="NCBI Taxonomy" id="30085"/>
    <lineage>
        <taxon>Eukaryota</taxon>
        <taxon>Metazoa</taxon>
        <taxon>Ecdysozoa</taxon>
        <taxon>Arthropoda</taxon>
        <taxon>Hexapoda</taxon>
        <taxon>Insecta</taxon>
        <taxon>Pterygota</taxon>
        <taxon>Neoptera</taxon>
        <taxon>Paraneoptera</taxon>
        <taxon>Hemiptera</taxon>
        <taxon>Heteroptera</taxon>
        <taxon>Panheteroptera</taxon>
        <taxon>Cimicomorpha</taxon>
        <taxon>Miridae</taxon>
        <taxon>Mirini</taxon>
        <taxon>Lygus</taxon>
    </lineage>
</organism>
<feature type="chain" id="PRO_5015033909" evidence="3">
    <location>
        <begin position="18"/>
        <end position="233"/>
    </location>
</feature>
<accession>A0A0A9XVG7</accession>
<protein>
    <submittedName>
        <fullName evidence="4">Gamma-interferon-inducible lysosomal thiol reductase</fullName>
    </submittedName>
</protein>
<comment type="similarity">
    <text evidence="1">Belongs to the GILT family.</text>
</comment>
<dbReference type="EMBL" id="GBHO01020736">
    <property type="protein sequence ID" value="JAG22868.1"/>
    <property type="molecule type" value="Transcribed_RNA"/>
</dbReference>
<reference evidence="4" key="2">
    <citation type="submission" date="2014-07" db="EMBL/GenBank/DDBJ databases">
        <authorList>
            <person name="Hull J."/>
        </authorList>
    </citation>
    <scope>NUCLEOTIDE SEQUENCE</scope>
</reference>